<comment type="catalytic activity">
    <reaction evidence="5 6">
        <text>Exonucleolytic cleavage in either 5'- to 3'- or 3'- to 5'-direction to yield nucleoside 5'-phosphates.</text>
        <dbReference type="EC" id="3.1.11.6"/>
    </reaction>
</comment>
<keyword evidence="10" id="KW-1185">Reference proteome</keyword>
<gene>
    <name evidence="5 9" type="primary">xseA</name>
    <name evidence="9" type="ORF">QJV33_06305</name>
</gene>
<dbReference type="PANTHER" id="PTHR30008">
    <property type="entry name" value="EXODEOXYRIBONUCLEASE 7 LARGE SUBUNIT"/>
    <property type="match status" value="1"/>
</dbReference>
<sequence>MSMNDQLSDLMTDNIPEFSVGDISTAIKRILEGNFSRVKVRGEITELKKYPSGHIYFSLKDEAGKLTAIIWRFMAAKLKMQLENGIEIVATGKISSYGERSSYQLIVDHVDYAGEGAMLARIEMLRKRLEEEGLFAQERKKLIPLLPQTIGVITSPKGAVLHDIKTTIARRFPRDIIIWPVAVQGDGAVEQIAQAIEGFNQLSSETKVPRPDILIVARGGGSLEDLMAFNDERVVRAAANSQIPLISAVGHETDTTLIDFASDRRAPTPTAAAEMAVPSKVEMIAGLMQYTTRLSKAFIHTNQAYRLRLDRAISKLPDIPTLLAQSRMRLDDRSYRLDLALPSLVMKRRHQLAGIKPVDQYVYSLLNRLKSTVQMHQVQMASLWRHYGQQQKAALPILPLSLLKSTYREKKIQLDSLSSRLESLSPQAILSRGYVFVKDKQGHTITQAKGLRAGAELSLTFYDGERTVRVVKEQDKRQETLDL</sequence>
<dbReference type="Proteomes" id="UP001431775">
    <property type="component" value="Unassembled WGS sequence"/>
</dbReference>
<keyword evidence="4 5" id="KW-0269">Exonuclease</keyword>
<organism evidence="9 10">
    <name type="scientific">Commensalibacter nepenthis</name>
    <dbReference type="NCBI Taxonomy" id="3043872"/>
    <lineage>
        <taxon>Bacteria</taxon>
        <taxon>Pseudomonadati</taxon>
        <taxon>Pseudomonadota</taxon>
        <taxon>Alphaproteobacteria</taxon>
        <taxon>Acetobacterales</taxon>
        <taxon>Acetobacteraceae</taxon>
    </lineage>
</organism>
<evidence type="ECO:0000256" key="6">
    <source>
        <dbReference type="RuleBase" id="RU004355"/>
    </source>
</evidence>
<evidence type="ECO:0000259" key="7">
    <source>
        <dbReference type="Pfam" id="PF02601"/>
    </source>
</evidence>
<keyword evidence="1 5" id="KW-0963">Cytoplasm</keyword>
<reference evidence="9" key="1">
    <citation type="submission" date="2023-05" db="EMBL/GenBank/DDBJ databases">
        <title>Whole genome sequence of Commensalibacter sp.</title>
        <authorList>
            <person name="Charoenyingcharoen P."/>
            <person name="Yukphan P."/>
        </authorList>
    </citation>
    <scope>NUCLEOTIDE SEQUENCE</scope>
    <source>
        <strain evidence="9">TBRC 10068</strain>
    </source>
</reference>
<evidence type="ECO:0000256" key="1">
    <source>
        <dbReference type="ARBA" id="ARBA00022490"/>
    </source>
</evidence>
<evidence type="ECO:0000256" key="4">
    <source>
        <dbReference type="ARBA" id="ARBA00022839"/>
    </source>
</evidence>
<keyword evidence="3 5" id="KW-0378">Hydrolase</keyword>
<comment type="subcellular location">
    <subcellularLocation>
        <location evidence="5 6">Cytoplasm</location>
    </subcellularLocation>
</comment>
<evidence type="ECO:0000259" key="8">
    <source>
        <dbReference type="Pfam" id="PF13742"/>
    </source>
</evidence>
<evidence type="ECO:0000256" key="5">
    <source>
        <dbReference type="HAMAP-Rule" id="MF_00378"/>
    </source>
</evidence>
<keyword evidence="2 5" id="KW-0540">Nuclease</keyword>
<dbReference type="GO" id="GO:0008855">
    <property type="term" value="F:exodeoxyribonuclease VII activity"/>
    <property type="evidence" value="ECO:0007669"/>
    <property type="project" value="UniProtKB-EC"/>
</dbReference>
<feature type="domain" description="Exonuclease VII large subunit C-terminal" evidence="7">
    <location>
        <begin position="134"/>
        <end position="468"/>
    </location>
</feature>
<evidence type="ECO:0000256" key="3">
    <source>
        <dbReference type="ARBA" id="ARBA00022801"/>
    </source>
</evidence>
<comment type="caution">
    <text evidence="9">The sequence shown here is derived from an EMBL/GenBank/DDBJ whole genome shotgun (WGS) entry which is preliminary data.</text>
</comment>
<dbReference type="InterPro" id="IPR003753">
    <property type="entry name" value="Exonuc_VII_L"/>
</dbReference>
<dbReference type="EMBL" id="JASBAN010000001">
    <property type="protein sequence ID" value="MDI2112899.1"/>
    <property type="molecule type" value="Genomic_DNA"/>
</dbReference>
<protein>
    <recommendedName>
        <fullName evidence="5">Exodeoxyribonuclease 7 large subunit</fullName>
        <ecNumber evidence="5">3.1.11.6</ecNumber>
    </recommendedName>
    <alternativeName>
        <fullName evidence="5">Exodeoxyribonuclease VII large subunit</fullName>
        <shortName evidence="5">Exonuclease VII large subunit</shortName>
    </alternativeName>
</protein>
<dbReference type="HAMAP" id="MF_00378">
    <property type="entry name" value="Exonuc_7_L"/>
    <property type="match status" value="1"/>
</dbReference>
<dbReference type="NCBIfam" id="TIGR00237">
    <property type="entry name" value="xseA"/>
    <property type="match status" value="1"/>
</dbReference>
<dbReference type="EC" id="3.1.11.6" evidence="5"/>
<accession>A0ABT6Q7N9</accession>
<dbReference type="PANTHER" id="PTHR30008:SF0">
    <property type="entry name" value="EXODEOXYRIBONUCLEASE 7 LARGE SUBUNIT"/>
    <property type="match status" value="1"/>
</dbReference>
<dbReference type="InterPro" id="IPR025824">
    <property type="entry name" value="OB-fold_nuc-bd_dom"/>
</dbReference>
<name>A0ABT6Q7N9_9PROT</name>
<dbReference type="Pfam" id="PF13742">
    <property type="entry name" value="tRNA_anti_2"/>
    <property type="match status" value="1"/>
</dbReference>
<comment type="subunit">
    <text evidence="5">Heterooligomer composed of large and small subunits.</text>
</comment>
<evidence type="ECO:0000313" key="10">
    <source>
        <dbReference type="Proteomes" id="UP001431775"/>
    </source>
</evidence>
<evidence type="ECO:0000313" key="9">
    <source>
        <dbReference type="EMBL" id="MDI2112899.1"/>
    </source>
</evidence>
<comment type="similarity">
    <text evidence="5 6">Belongs to the XseA family.</text>
</comment>
<feature type="domain" description="OB-fold nucleic acid binding" evidence="8">
    <location>
        <begin position="18"/>
        <end position="110"/>
    </location>
</feature>
<dbReference type="Pfam" id="PF02601">
    <property type="entry name" value="Exonuc_VII_L"/>
    <property type="match status" value="1"/>
</dbReference>
<evidence type="ECO:0000256" key="2">
    <source>
        <dbReference type="ARBA" id="ARBA00022722"/>
    </source>
</evidence>
<dbReference type="InterPro" id="IPR020579">
    <property type="entry name" value="Exonuc_VII_lsu_C"/>
</dbReference>
<proteinExistence type="inferred from homology"/>
<comment type="function">
    <text evidence="5">Bidirectionally degrades single-stranded DNA into large acid-insoluble oligonucleotides, which are then degraded further into small acid-soluble oligonucleotides.</text>
</comment>
<dbReference type="CDD" id="cd04489">
    <property type="entry name" value="ExoVII_LU_OBF"/>
    <property type="match status" value="1"/>
</dbReference>